<evidence type="ECO:0000256" key="1">
    <source>
        <dbReference type="ARBA" id="ARBA00004123"/>
    </source>
</evidence>
<dbReference type="InterPro" id="IPR001810">
    <property type="entry name" value="F-box_dom"/>
</dbReference>
<dbReference type="Gramene" id="TraesJAG7D03G04453070.1">
    <property type="protein sequence ID" value="TraesJAG7D03G04453070.1.CDS1"/>
    <property type="gene ID" value="TraesJAG7D03G04453070"/>
</dbReference>
<evidence type="ECO:0000259" key="6">
    <source>
        <dbReference type="SMART" id="SM00256"/>
    </source>
</evidence>
<dbReference type="Gramene" id="TraesJUL7D03G04514590.1">
    <property type="protein sequence ID" value="TraesJUL7D03G04514590.1.CDS1"/>
    <property type="gene ID" value="TraesJUL7D03G04514590"/>
</dbReference>
<dbReference type="Gramene" id="TraesROB_scaffold_007514_01G000200.1">
    <property type="protein sequence ID" value="TraesROB_scaffold_007514_01G000200.1"/>
    <property type="gene ID" value="TraesROB_scaffold_007514_01G000200"/>
</dbReference>
<dbReference type="Proteomes" id="UP000019116">
    <property type="component" value="Chromosome 7D"/>
</dbReference>
<dbReference type="Gramene" id="TraesCAD_scaffold_081881_01G000200.1">
    <property type="protein sequence ID" value="TraesCAD_scaffold_081881_01G000200.1"/>
    <property type="gene ID" value="TraesCAD_scaffold_081881_01G000200"/>
</dbReference>
<dbReference type="GO" id="GO:0005634">
    <property type="term" value="C:nucleus"/>
    <property type="evidence" value="ECO:0007669"/>
    <property type="project" value="UniProtKB-SubCell"/>
</dbReference>
<dbReference type="Gramene" id="TraesPARA_EIv1.0_2624750.1">
    <property type="protein sequence ID" value="TraesPARA_EIv1.0_2624750.1.CDS1"/>
    <property type="gene ID" value="TraesPARA_EIv1.0_2624750"/>
</dbReference>
<keyword evidence="2" id="KW-0805">Transcription regulation</keyword>
<evidence type="ECO:0000256" key="2">
    <source>
        <dbReference type="ARBA" id="ARBA00023015"/>
    </source>
</evidence>
<dbReference type="Gene3D" id="1.20.1280.50">
    <property type="match status" value="1"/>
</dbReference>
<name>A0A3B6TQZ2_WHEAT</name>
<dbReference type="SUPFAM" id="SSF101936">
    <property type="entry name" value="DNA-binding pseudobarrel domain"/>
    <property type="match status" value="1"/>
</dbReference>
<dbReference type="Gramene" id="TraesCS7D03G1140100.1">
    <property type="protein sequence ID" value="TraesCS7D03G1140100.1.CDS1"/>
    <property type="gene ID" value="TraesCS7D03G1140100"/>
</dbReference>
<dbReference type="Gramene" id="TraesARI7D03G04546970.1">
    <property type="protein sequence ID" value="TraesARI7D03G04546970.1.CDS1"/>
    <property type="gene ID" value="TraesARI7D03G04546970"/>
</dbReference>
<dbReference type="Gene3D" id="2.40.330.10">
    <property type="entry name" value="DNA-binding pseudobarrel domain"/>
    <property type="match status" value="1"/>
</dbReference>
<organism evidence="7">
    <name type="scientific">Triticum aestivum</name>
    <name type="common">Wheat</name>
    <dbReference type="NCBI Taxonomy" id="4565"/>
    <lineage>
        <taxon>Eukaryota</taxon>
        <taxon>Viridiplantae</taxon>
        <taxon>Streptophyta</taxon>
        <taxon>Embryophyta</taxon>
        <taxon>Tracheophyta</taxon>
        <taxon>Spermatophyta</taxon>
        <taxon>Magnoliopsida</taxon>
        <taxon>Liliopsida</taxon>
        <taxon>Poales</taxon>
        <taxon>Poaceae</taxon>
        <taxon>BOP clade</taxon>
        <taxon>Pooideae</taxon>
        <taxon>Triticodae</taxon>
        <taxon>Triticeae</taxon>
        <taxon>Triticinae</taxon>
        <taxon>Triticum</taxon>
    </lineage>
</organism>
<accession>A0A3B6TQZ2</accession>
<dbReference type="GO" id="GO:0003677">
    <property type="term" value="F:DNA binding"/>
    <property type="evidence" value="ECO:0007669"/>
    <property type="project" value="UniProtKB-KW"/>
</dbReference>
<proteinExistence type="predicted"/>
<dbReference type="OrthoDB" id="650824at2759"/>
<reference evidence="7" key="2">
    <citation type="submission" date="2018-10" db="UniProtKB">
        <authorList>
            <consortium name="EnsemblPlants"/>
        </authorList>
    </citation>
    <scope>IDENTIFICATION</scope>
</reference>
<keyword evidence="8" id="KW-1185">Reference proteome</keyword>
<evidence type="ECO:0000256" key="5">
    <source>
        <dbReference type="ARBA" id="ARBA00023242"/>
    </source>
</evidence>
<keyword evidence="3" id="KW-0238">DNA-binding</keyword>
<comment type="subcellular location">
    <subcellularLocation>
        <location evidence="1">Nucleus</location>
    </subcellularLocation>
</comment>
<dbReference type="Gramene" id="TraesLDM7D03G04477240.1">
    <property type="protein sequence ID" value="TraesLDM7D03G04477240.1.CDS1"/>
    <property type="gene ID" value="TraesLDM7D03G04477240"/>
</dbReference>
<evidence type="ECO:0000256" key="3">
    <source>
        <dbReference type="ARBA" id="ARBA00023125"/>
    </source>
</evidence>
<dbReference type="PANTHER" id="PTHR34397">
    <property type="entry name" value="OS05G0237600 PROTEIN"/>
    <property type="match status" value="1"/>
</dbReference>
<dbReference type="Gramene" id="TraesRN7D0101171000.1">
    <property type="protein sequence ID" value="TraesRN7D0101171000.1"/>
    <property type="gene ID" value="TraesRN7D0101171000"/>
</dbReference>
<reference evidence="7" key="1">
    <citation type="submission" date="2018-08" db="EMBL/GenBank/DDBJ databases">
        <authorList>
            <person name="Rossello M."/>
        </authorList>
    </citation>
    <scope>NUCLEOTIDE SEQUENCE [LARGE SCALE GENOMIC DNA]</scope>
    <source>
        <strain evidence="7">cv. Chinese Spring</strain>
    </source>
</reference>
<sequence length="209" mass="23709">MDLSAKIKRTELPEDLVLEVLTRVANAAALVRCATACKRWRALAANPSFVRRRHQVLMGRALVADTSLVRRRHQVLMAVVSVYDGEWALCKVLRHSDVDPNQNRLLLTTWMGQGGPILMLFPELEQVGDNGMQNEVVEAVLIDAEWGVEKLATVRYMNANMTYRIIGRGWREFVRDCRISHGDRVDIYVGRRDTGERCLLFFNSKGAQG</sequence>
<dbReference type="InterPro" id="IPR036047">
    <property type="entry name" value="F-box-like_dom_sf"/>
</dbReference>
<feature type="domain" description="F-box" evidence="6">
    <location>
        <begin position="12"/>
        <end position="53"/>
    </location>
</feature>
<dbReference type="InterPro" id="IPR015300">
    <property type="entry name" value="DNA-bd_pseudobarrel_sf"/>
</dbReference>
<dbReference type="EnsemblPlants" id="TraesCS7D02G481700.1">
    <property type="protein sequence ID" value="TraesCS7D02G481700.1.cds1"/>
    <property type="gene ID" value="TraesCS7D02G481700"/>
</dbReference>
<dbReference type="OMA" id="VRCATAC"/>
<dbReference type="Gramene" id="TraesLAC7D03G04417420.1">
    <property type="protein sequence ID" value="TraesLAC7D03G04417420.1.CDS1"/>
    <property type="gene ID" value="TraesLAC7D03G04417420"/>
</dbReference>
<dbReference type="AlphaFoldDB" id="A0A3B6TQZ2"/>
<dbReference type="Gramene" id="TraesCLE_scaffold_002558_01G000600.1">
    <property type="protein sequence ID" value="TraesCLE_scaffold_002558_01G000600.1"/>
    <property type="gene ID" value="TraesCLE_scaffold_002558_01G000600"/>
</dbReference>
<protein>
    <recommendedName>
        <fullName evidence="6">F-box domain-containing protein</fullName>
    </recommendedName>
</protein>
<dbReference type="Gramene" id="TraesSYM7D03G04524320.1">
    <property type="protein sequence ID" value="TraesSYM7D03G04524320.1.CDS1"/>
    <property type="gene ID" value="TraesSYM7D03G04524320"/>
</dbReference>
<evidence type="ECO:0000313" key="7">
    <source>
        <dbReference type="EnsemblPlants" id="TraesCS7D02G481700.1.cds1"/>
    </source>
</evidence>
<dbReference type="SMART" id="SM00256">
    <property type="entry name" value="FBOX"/>
    <property type="match status" value="1"/>
</dbReference>
<keyword evidence="5" id="KW-0539">Nucleus</keyword>
<dbReference type="Gramene" id="TraesWEE_scaffold_086964_01G000100.1">
    <property type="protein sequence ID" value="TraesWEE_scaffold_086964_01G000100.1"/>
    <property type="gene ID" value="TraesWEE_scaffold_086964_01G000100"/>
</dbReference>
<keyword evidence="4" id="KW-0804">Transcription</keyword>
<dbReference type="Gramene" id="TraesSTA7D03G04463970.1">
    <property type="protein sequence ID" value="TraesSTA7D03G04463970.1.CDS1"/>
    <property type="gene ID" value="TraesSTA7D03G04463970"/>
</dbReference>
<dbReference type="Pfam" id="PF12937">
    <property type="entry name" value="F-box-like"/>
    <property type="match status" value="1"/>
</dbReference>
<dbReference type="SUPFAM" id="SSF81383">
    <property type="entry name" value="F-box domain"/>
    <property type="match status" value="1"/>
</dbReference>
<evidence type="ECO:0000313" key="8">
    <source>
        <dbReference type="Proteomes" id="UP000019116"/>
    </source>
</evidence>
<dbReference type="Gramene" id="TraesMAC7D03G04461990.1">
    <property type="protein sequence ID" value="TraesMAC7D03G04461990.1.CDS1"/>
    <property type="gene ID" value="TraesMAC7D03G04461990"/>
</dbReference>
<evidence type="ECO:0000256" key="4">
    <source>
        <dbReference type="ARBA" id="ARBA00023163"/>
    </source>
</evidence>
<dbReference type="Gramene" id="TraesNOR7D03G04519320.1">
    <property type="protein sequence ID" value="TraesNOR7D03G04519320.1.CDS1"/>
    <property type="gene ID" value="TraesNOR7D03G04519320"/>
</dbReference>
<dbReference type="Gramene" id="TraesCS7D02G481700.1">
    <property type="protein sequence ID" value="TraesCS7D02G481700.1.cds1"/>
    <property type="gene ID" value="TraesCS7D02G481700"/>
</dbReference>
<dbReference type="PANTHER" id="PTHR34397:SF25">
    <property type="entry name" value="TF-B3 DOMAIN-CONTAINING PROTEIN"/>
    <property type="match status" value="1"/>
</dbReference>